<proteinExistence type="predicted"/>
<dbReference type="InParanoid" id="G2X7U6"/>
<dbReference type="RefSeq" id="XP_009657227.1">
    <property type="nucleotide sequence ID" value="XM_009658932.1"/>
</dbReference>
<sequence length="162" mass="17168">MAMGANVGALLCCLAALQNSQNSVQTGCTFPLRDGAPLSLIARKNGRMQRTAMAGAHGTISQARSSKGPERPNTHSQQAIQPRPWRTHQLLTGCLVDGELSSFRDTVTFLKRCASRVSEQQGHRAVVGSRKGQSPEAAKKPDLDFAAAAAAAAAIRCQSWGL</sequence>
<evidence type="ECO:0000256" key="1">
    <source>
        <dbReference type="SAM" id="MobiDB-lite"/>
    </source>
</evidence>
<feature type="region of interest" description="Disordered" evidence="1">
    <location>
        <begin position="120"/>
        <end position="139"/>
    </location>
</feature>
<feature type="region of interest" description="Disordered" evidence="1">
    <location>
        <begin position="51"/>
        <end position="83"/>
    </location>
</feature>
<dbReference type="AlphaFoldDB" id="G2X7U6"/>
<feature type="signal peptide" evidence="2">
    <location>
        <begin position="1"/>
        <end position="20"/>
    </location>
</feature>
<keyword evidence="2" id="KW-0732">Signal</keyword>
<evidence type="ECO:0008006" key="5">
    <source>
        <dbReference type="Google" id="ProtNLM"/>
    </source>
</evidence>
<dbReference type="KEGG" id="vda:VDAG_06554"/>
<dbReference type="Proteomes" id="UP000001611">
    <property type="component" value="Unassembled WGS sequence"/>
</dbReference>
<accession>G2X7U6</accession>
<dbReference type="EMBL" id="DS572706">
    <property type="protein sequence ID" value="EGY15064.1"/>
    <property type="molecule type" value="Genomic_DNA"/>
</dbReference>
<organism evidence="3 4">
    <name type="scientific">Verticillium dahliae (strain VdLs.17 / ATCC MYA-4575 / FGSC 10137)</name>
    <name type="common">Verticillium wilt</name>
    <dbReference type="NCBI Taxonomy" id="498257"/>
    <lineage>
        <taxon>Eukaryota</taxon>
        <taxon>Fungi</taxon>
        <taxon>Dikarya</taxon>
        <taxon>Ascomycota</taxon>
        <taxon>Pezizomycotina</taxon>
        <taxon>Sordariomycetes</taxon>
        <taxon>Hypocreomycetidae</taxon>
        <taxon>Glomerellales</taxon>
        <taxon>Plectosphaerellaceae</taxon>
        <taxon>Verticillium</taxon>
    </lineage>
</organism>
<evidence type="ECO:0000313" key="3">
    <source>
        <dbReference type="EMBL" id="EGY15064.1"/>
    </source>
</evidence>
<reference evidence="3 4" key="1">
    <citation type="submission" date="2008-03" db="EMBL/GenBank/DDBJ databases">
        <title>The Genome Sequence of Verticillium dahliae VdLs.17.</title>
        <authorList>
            <consortium name="The Broad Institute Genome Sequencing Platform"/>
            <person name="Ma L.-J.J."/>
            <person name="Klosterman S.J."/>
            <person name="Subbarao K."/>
            <person name="Dobinson K."/>
            <person name="Veronese P."/>
            <person name="Kang S."/>
            <person name="Gold S.E."/>
            <person name="Young S."/>
            <person name="Jaffe D."/>
            <person name="Gnerre S."/>
            <person name="Berlin A."/>
            <person name="Heiman D."/>
            <person name="Hepburn T."/>
            <person name="Sykes S."/>
            <person name="Alvarado L."/>
            <person name="Kodira C.D."/>
            <person name="Lander E."/>
            <person name="Galagan J."/>
            <person name="Nusbaum C."/>
            <person name="Birren B."/>
        </authorList>
    </citation>
    <scope>NUCLEOTIDE SEQUENCE [LARGE SCALE GENOMIC DNA]</scope>
    <source>
        <strain evidence="4">VdLs.17 / ATCC MYA-4575 / FGSC 10137</strain>
    </source>
</reference>
<dbReference type="HOGENOM" id="CLU_1636718_0_0_1"/>
<name>G2X7U6_VERDV</name>
<gene>
    <name evidence="3" type="ORF">VDAG_06554</name>
</gene>
<keyword evidence="4" id="KW-1185">Reference proteome</keyword>
<evidence type="ECO:0000256" key="2">
    <source>
        <dbReference type="SAM" id="SignalP"/>
    </source>
</evidence>
<reference evidence="4" key="2">
    <citation type="journal article" date="2011" name="PLoS Pathog.">
        <title>Comparative genomics yields insights into niche adaptation of plant vascular wilt pathogens.</title>
        <authorList>
            <person name="Klosterman S.J."/>
            <person name="Subbarao K.V."/>
            <person name="Kang S."/>
            <person name="Veronese P."/>
            <person name="Gold S.E."/>
            <person name="Thomma B.P.H.J."/>
            <person name="Chen Z."/>
            <person name="Henrissat B."/>
            <person name="Lee Y.-H."/>
            <person name="Park J."/>
            <person name="Garcia-Pedrajas M.D."/>
            <person name="Barbara D.J."/>
            <person name="Anchieta A."/>
            <person name="de Jonge R."/>
            <person name="Santhanam P."/>
            <person name="Maruthachalam K."/>
            <person name="Atallah Z."/>
            <person name="Amyotte S.G."/>
            <person name="Paz Z."/>
            <person name="Inderbitzin P."/>
            <person name="Hayes R.J."/>
            <person name="Heiman D.I."/>
            <person name="Young S."/>
            <person name="Zeng Q."/>
            <person name="Engels R."/>
            <person name="Galagan J."/>
            <person name="Cuomo C.A."/>
            <person name="Dobinson K.F."/>
            <person name="Ma L.-J."/>
        </authorList>
    </citation>
    <scope>NUCLEOTIDE SEQUENCE [LARGE SCALE GENOMIC DNA]</scope>
    <source>
        <strain evidence="4">VdLs.17 / ATCC MYA-4575 / FGSC 10137</strain>
    </source>
</reference>
<dbReference type="GeneID" id="20708017"/>
<feature type="chain" id="PRO_5003439728" description="Secreted protein" evidence="2">
    <location>
        <begin position="21"/>
        <end position="162"/>
    </location>
</feature>
<protein>
    <recommendedName>
        <fullName evidence="5">Secreted protein</fullName>
    </recommendedName>
</protein>
<evidence type="ECO:0000313" key="4">
    <source>
        <dbReference type="Proteomes" id="UP000001611"/>
    </source>
</evidence>